<dbReference type="OrthoDB" id="45007at2759"/>
<dbReference type="STRING" id="6689.A0A3R7QS26"/>
<reference evidence="2 3" key="2">
    <citation type="submission" date="2019-01" db="EMBL/GenBank/DDBJ databases">
        <title>The decoding of complex shrimp genome reveals the adaptation for benthos swimmer, frequently molting mechanism and breeding impact on genome.</title>
        <authorList>
            <person name="Sun Y."/>
            <person name="Gao Y."/>
            <person name="Yu Y."/>
        </authorList>
    </citation>
    <scope>NUCLEOTIDE SEQUENCE [LARGE SCALE GENOMIC DNA]</scope>
    <source>
        <tissue evidence="2">Muscle</tissue>
    </source>
</reference>
<gene>
    <name evidence="2" type="ORF">C7M84_005231</name>
</gene>
<reference evidence="2 3" key="1">
    <citation type="submission" date="2018-04" db="EMBL/GenBank/DDBJ databases">
        <authorList>
            <person name="Zhang X."/>
            <person name="Yuan J."/>
            <person name="Li F."/>
            <person name="Xiang J."/>
        </authorList>
    </citation>
    <scope>NUCLEOTIDE SEQUENCE [LARGE SCALE GENOMIC DNA]</scope>
    <source>
        <tissue evidence="2">Muscle</tissue>
    </source>
</reference>
<evidence type="ECO:0000313" key="2">
    <source>
        <dbReference type="EMBL" id="ROT76163.1"/>
    </source>
</evidence>
<organism evidence="2 3">
    <name type="scientific">Penaeus vannamei</name>
    <name type="common">Whiteleg shrimp</name>
    <name type="synonym">Litopenaeus vannamei</name>
    <dbReference type="NCBI Taxonomy" id="6689"/>
    <lineage>
        <taxon>Eukaryota</taxon>
        <taxon>Metazoa</taxon>
        <taxon>Ecdysozoa</taxon>
        <taxon>Arthropoda</taxon>
        <taxon>Crustacea</taxon>
        <taxon>Multicrustacea</taxon>
        <taxon>Malacostraca</taxon>
        <taxon>Eumalacostraca</taxon>
        <taxon>Eucarida</taxon>
        <taxon>Decapoda</taxon>
        <taxon>Dendrobranchiata</taxon>
        <taxon>Penaeoidea</taxon>
        <taxon>Penaeidae</taxon>
        <taxon>Penaeus</taxon>
    </lineage>
</organism>
<feature type="domain" description="Calcineurin-like phosphoesterase" evidence="1">
    <location>
        <begin position="13"/>
        <end position="134"/>
    </location>
</feature>
<sequence length="165" mass="18872">MGLTGLCQWHVCDMGAVNAQSLPRLQEEVQRGMYDAVIHVGDFAYNMDSDNARVGDEFMRQIQPIAAYVPYLTCPGNHEQMYNFSNYRARFSMPNHEDTENLFFSWNMGPVHFIAVNTEAYYFLEYGLKPLSRQYDWLIKDLENVAELLSCAVAMIGLGSLPRTP</sequence>
<dbReference type="AlphaFoldDB" id="A0A3R7QS26"/>
<evidence type="ECO:0000259" key="1">
    <source>
        <dbReference type="Pfam" id="PF00149"/>
    </source>
</evidence>
<comment type="caution">
    <text evidence="2">The sequence shown here is derived from an EMBL/GenBank/DDBJ whole genome shotgun (WGS) entry which is preliminary data.</text>
</comment>
<evidence type="ECO:0000313" key="3">
    <source>
        <dbReference type="Proteomes" id="UP000283509"/>
    </source>
</evidence>
<dbReference type="SUPFAM" id="SSF56300">
    <property type="entry name" value="Metallo-dependent phosphatases"/>
    <property type="match status" value="1"/>
</dbReference>
<dbReference type="Pfam" id="PF00149">
    <property type="entry name" value="Metallophos"/>
    <property type="match status" value="1"/>
</dbReference>
<dbReference type="Gene3D" id="3.60.21.10">
    <property type="match status" value="1"/>
</dbReference>
<name>A0A3R7QS26_PENVA</name>
<dbReference type="InterPro" id="IPR029052">
    <property type="entry name" value="Metallo-depent_PP-like"/>
</dbReference>
<keyword evidence="3" id="KW-1185">Reference proteome</keyword>
<dbReference type="InterPro" id="IPR004843">
    <property type="entry name" value="Calcineurin-like_PHP"/>
</dbReference>
<dbReference type="Proteomes" id="UP000283509">
    <property type="component" value="Unassembled WGS sequence"/>
</dbReference>
<dbReference type="PANTHER" id="PTHR45867">
    <property type="entry name" value="PURPLE ACID PHOSPHATASE"/>
    <property type="match status" value="1"/>
</dbReference>
<protein>
    <submittedName>
        <fullName evidence="2">Iron/zinc purple acid phosphatase-like protein</fullName>
    </submittedName>
</protein>
<dbReference type="PANTHER" id="PTHR45867:SF3">
    <property type="entry name" value="ACID PHOSPHATASE TYPE 7"/>
    <property type="match status" value="1"/>
</dbReference>
<dbReference type="GO" id="GO:0016787">
    <property type="term" value="F:hydrolase activity"/>
    <property type="evidence" value="ECO:0007669"/>
    <property type="project" value="InterPro"/>
</dbReference>
<proteinExistence type="predicted"/>
<accession>A0A3R7QS26</accession>
<dbReference type="EMBL" id="QCYY01001686">
    <property type="protein sequence ID" value="ROT76163.1"/>
    <property type="molecule type" value="Genomic_DNA"/>
</dbReference>